<reference evidence="1 2" key="1">
    <citation type="journal article" date="2024" name="bioRxiv">
        <title>A reference genome for Trichogramma kaykai: A tiny desert-dwelling parasitoid wasp with competing sex-ratio distorters.</title>
        <authorList>
            <person name="Culotta J."/>
            <person name="Lindsey A.R."/>
        </authorList>
    </citation>
    <scope>NUCLEOTIDE SEQUENCE [LARGE SCALE GENOMIC DNA]</scope>
    <source>
        <strain evidence="1 2">KSX58</strain>
    </source>
</reference>
<organism evidence="1 2">
    <name type="scientific">Trichogramma kaykai</name>
    <dbReference type="NCBI Taxonomy" id="54128"/>
    <lineage>
        <taxon>Eukaryota</taxon>
        <taxon>Metazoa</taxon>
        <taxon>Ecdysozoa</taxon>
        <taxon>Arthropoda</taxon>
        <taxon>Hexapoda</taxon>
        <taxon>Insecta</taxon>
        <taxon>Pterygota</taxon>
        <taxon>Neoptera</taxon>
        <taxon>Endopterygota</taxon>
        <taxon>Hymenoptera</taxon>
        <taxon>Apocrita</taxon>
        <taxon>Proctotrupomorpha</taxon>
        <taxon>Chalcidoidea</taxon>
        <taxon>Trichogrammatidae</taxon>
        <taxon>Trichogramma</taxon>
    </lineage>
</organism>
<sequence>MQRERSIHPSIQAIHADTRAVIALCIPNHSYLTPVPIAWAPRTTRYTAEILPTLHTHTRIRIIRVIAFATSTHASNSLIDADSWRESNRSVSSSIKPDISTIYTPKKTNEYWVCTIYKRPPPERSI</sequence>
<proteinExistence type="predicted"/>
<evidence type="ECO:0000313" key="1">
    <source>
        <dbReference type="EMBL" id="KAL3393306.1"/>
    </source>
</evidence>
<dbReference type="EMBL" id="JBJJXI010000098">
    <property type="protein sequence ID" value="KAL3393306.1"/>
    <property type="molecule type" value="Genomic_DNA"/>
</dbReference>
<dbReference type="Proteomes" id="UP001627154">
    <property type="component" value="Unassembled WGS sequence"/>
</dbReference>
<protein>
    <submittedName>
        <fullName evidence="1">Uncharacterized protein</fullName>
    </submittedName>
</protein>
<comment type="caution">
    <text evidence="1">The sequence shown here is derived from an EMBL/GenBank/DDBJ whole genome shotgun (WGS) entry which is preliminary data.</text>
</comment>
<evidence type="ECO:0000313" key="2">
    <source>
        <dbReference type="Proteomes" id="UP001627154"/>
    </source>
</evidence>
<gene>
    <name evidence="1" type="ORF">TKK_012188</name>
</gene>
<keyword evidence="2" id="KW-1185">Reference proteome</keyword>
<dbReference type="AlphaFoldDB" id="A0ABD2WK44"/>
<accession>A0ABD2WK44</accession>
<name>A0ABD2WK44_9HYME</name>